<feature type="transmembrane region" description="Helical" evidence="6">
    <location>
        <begin position="68"/>
        <end position="90"/>
    </location>
</feature>
<dbReference type="InterPro" id="IPR001123">
    <property type="entry name" value="LeuE-type"/>
</dbReference>
<protein>
    <recommendedName>
        <fullName evidence="9">LysE family translocator</fullName>
    </recommendedName>
</protein>
<dbReference type="RefSeq" id="WP_115466944.1">
    <property type="nucleotide sequence ID" value="NZ_QKRA01000002.1"/>
</dbReference>
<keyword evidence="3 6" id="KW-0812">Transmembrane</keyword>
<dbReference type="AlphaFoldDB" id="A0A370UAS4"/>
<dbReference type="Pfam" id="PF01810">
    <property type="entry name" value="LysE"/>
    <property type="match status" value="1"/>
</dbReference>
<keyword evidence="2" id="KW-1003">Cell membrane</keyword>
<gene>
    <name evidence="7" type="ORF">DN730_04620</name>
</gene>
<reference evidence="7 8" key="1">
    <citation type="submission" date="2018-06" db="EMBL/GenBank/DDBJ databases">
        <title>Marinomonas sp. YLB-05 draft genome sequence.</title>
        <authorList>
            <person name="Yu L."/>
            <person name="Tang X."/>
        </authorList>
    </citation>
    <scope>NUCLEOTIDE SEQUENCE [LARGE SCALE GENOMIC DNA]</scope>
    <source>
        <strain evidence="7 8">YLB-05</strain>
    </source>
</reference>
<proteinExistence type="predicted"/>
<dbReference type="GO" id="GO:0005886">
    <property type="term" value="C:plasma membrane"/>
    <property type="evidence" value="ECO:0007669"/>
    <property type="project" value="UniProtKB-SubCell"/>
</dbReference>
<dbReference type="OrthoDB" id="9804822at2"/>
<dbReference type="EMBL" id="QKRA01000002">
    <property type="protein sequence ID" value="RDL44906.1"/>
    <property type="molecule type" value="Genomic_DNA"/>
</dbReference>
<evidence type="ECO:0000256" key="1">
    <source>
        <dbReference type="ARBA" id="ARBA00004651"/>
    </source>
</evidence>
<evidence type="ECO:0000256" key="3">
    <source>
        <dbReference type="ARBA" id="ARBA00022692"/>
    </source>
</evidence>
<evidence type="ECO:0000256" key="2">
    <source>
        <dbReference type="ARBA" id="ARBA00022475"/>
    </source>
</evidence>
<accession>A0A370UAS4</accession>
<dbReference type="GO" id="GO:0015171">
    <property type="term" value="F:amino acid transmembrane transporter activity"/>
    <property type="evidence" value="ECO:0007669"/>
    <property type="project" value="TreeGrafter"/>
</dbReference>
<dbReference type="PANTHER" id="PTHR30086">
    <property type="entry name" value="ARGININE EXPORTER PROTEIN ARGO"/>
    <property type="match status" value="1"/>
</dbReference>
<feature type="transmembrane region" description="Helical" evidence="6">
    <location>
        <begin position="40"/>
        <end position="61"/>
    </location>
</feature>
<evidence type="ECO:0000256" key="4">
    <source>
        <dbReference type="ARBA" id="ARBA00022989"/>
    </source>
</evidence>
<evidence type="ECO:0000256" key="6">
    <source>
        <dbReference type="SAM" id="Phobius"/>
    </source>
</evidence>
<evidence type="ECO:0008006" key="9">
    <source>
        <dbReference type="Google" id="ProtNLM"/>
    </source>
</evidence>
<feature type="transmembrane region" description="Helical" evidence="6">
    <location>
        <begin position="142"/>
        <end position="162"/>
    </location>
</feature>
<dbReference type="Proteomes" id="UP000254326">
    <property type="component" value="Unassembled WGS sequence"/>
</dbReference>
<sequence length="194" mass="20881">MESQLAFLAVCLASAASPGPGGLAVVSNSINHNLRRTLPVIFGIATGLLLASLLANTWLLAVIHSSEWAFQIMTWLCSGYIAYLGAKALYQANSKMTLAAHGYSFKNGVLISLLNPKTLVFFGALFPMFIPDSGHFVRYATLLTLELVLITFLIHIVIASAIDKVSHLLQHHLVAINRATGVMFITLGISGFIV</sequence>
<keyword evidence="8" id="KW-1185">Reference proteome</keyword>
<dbReference type="PANTHER" id="PTHR30086:SF20">
    <property type="entry name" value="ARGININE EXPORTER PROTEIN ARGO-RELATED"/>
    <property type="match status" value="1"/>
</dbReference>
<evidence type="ECO:0000256" key="5">
    <source>
        <dbReference type="ARBA" id="ARBA00023136"/>
    </source>
</evidence>
<organism evidence="7 8">
    <name type="scientific">Marinomonas piezotolerans</name>
    <dbReference type="NCBI Taxonomy" id="2213058"/>
    <lineage>
        <taxon>Bacteria</taxon>
        <taxon>Pseudomonadati</taxon>
        <taxon>Pseudomonadota</taxon>
        <taxon>Gammaproteobacteria</taxon>
        <taxon>Oceanospirillales</taxon>
        <taxon>Oceanospirillaceae</taxon>
        <taxon>Marinomonas</taxon>
    </lineage>
</organism>
<comment type="caution">
    <text evidence="7">The sequence shown here is derived from an EMBL/GenBank/DDBJ whole genome shotgun (WGS) entry which is preliminary data.</text>
</comment>
<evidence type="ECO:0000313" key="7">
    <source>
        <dbReference type="EMBL" id="RDL44906.1"/>
    </source>
</evidence>
<comment type="subcellular location">
    <subcellularLocation>
        <location evidence="1">Cell membrane</location>
        <topology evidence="1">Multi-pass membrane protein</topology>
    </subcellularLocation>
</comment>
<feature type="transmembrane region" description="Helical" evidence="6">
    <location>
        <begin position="110"/>
        <end position="130"/>
    </location>
</feature>
<feature type="transmembrane region" description="Helical" evidence="6">
    <location>
        <begin position="174"/>
        <end position="193"/>
    </location>
</feature>
<evidence type="ECO:0000313" key="8">
    <source>
        <dbReference type="Proteomes" id="UP000254326"/>
    </source>
</evidence>
<keyword evidence="4 6" id="KW-1133">Transmembrane helix</keyword>
<name>A0A370UAS4_9GAMM</name>
<keyword evidence="5 6" id="KW-0472">Membrane</keyword>